<organism evidence="2 3">
    <name type="scientific">Micromonospora aurantiaca</name>
    <name type="common">nom. illeg.</name>
    <dbReference type="NCBI Taxonomy" id="47850"/>
    <lineage>
        <taxon>Bacteria</taxon>
        <taxon>Bacillati</taxon>
        <taxon>Actinomycetota</taxon>
        <taxon>Actinomycetes</taxon>
        <taxon>Micromonosporales</taxon>
        <taxon>Micromonosporaceae</taxon>
        <taxon>Micromonospora</taxon>
    </lineage>
</organism>
<evidence type="ECO:0000256" key="1">
    <source>
        <dbReference type="SAM" id="MobiDB-lite"/>
    </source>
</evidence>
<protein>
    <submittedName>
        <fullName evidence="2">Rrf2 family transcriptional regulator</fullName>
    </submittedName>
</protein>
<dbReference type="Gene3D" id="1.10.10.10">
    <property type="entry name" value="Winged helix-like DNA-binding domain superfamily/Winged helix DNA-binding domain"/>
    <property type="match status" value="1"/>
</dbReference>
<dbReference type="PANTHER" id="PTHR33221">
    <property type="entry name" value="WINGED HELIX-TURN-HELIX TRANSCRIPTIONAL REGULATOR, RRF2 FAMILY"/>
    <property type="match status" value="1"/>
</dbReference>
<evidence type="ECO:0000313" key="2">
    <source>
        <dbReference type="EMBL" id="KAB1110463.1"/>
    </source>
</evidence>
<evidence type="ECO:0000313" key="3">
    <source>
        <dbReference type="Proteomes" id="UP000471364"/>
    </source>
</evidence>
<keyword evidence="3" id="KW-1185">Reference proteome</keyword>
<dbReference type="InterPro" id="IPR036388">
    <property type="entry name" value="WH-like_DNA-bd_sf"/>
</dbReference>
<proteinExistence type="predicted"/>
<gene>
    <name evidence="2" type="ORF">F6X54_17820</name>
</gene>
<dbReference type="RefSeq" id="WP_123111895.1">
    <property type="nucleotide sequence ID" value="NZ_CBDRIQ010000075.1"/>
</dbReference>
<reference evidence="2 3" key="1">
    <citation type="submission" date="2019-09" db="EMBL/GenBank/DDBJ databases">
        <title>High taxonomic diversity of Micromonospora strains isolated from Medicago sativa nodules in different geographical locations.</title>
        <authorList>
            <person name="Martinez-Hidalgo P."/>
            <person name="Flores-Felix J.D."/>
            <person name="Velazquez E."/>
            <person name="Brau L."/>
            <person name="Trujillo M.E."/>
            <person name="Martinez-Molina E."/>
        </authorList>
    </citation>
    <scope>NUCLEOTIDE SEQUENCE [LARGE SCALE GENOMIC DNA]</scope>
    <source>
        <strain evidence="2 3">ALFB5</strain>
    </source>
</reference>
<dbReference type="PANTHER" id="PTHR33221:SF15">
    <property type="entry name" value="HTH-TYPE TRANSCRIPTIONAL REGULATOR YWGB-RELATED"/>
    <property type="match status" value="1"/>
</dbReference>
<comment type="caution">
    <text evidence="2">The sequence shown here is derived from an EMBL/GenBank/DDBJ whole genome shotgun (WGS) entry which is preliminary data.</text>
</comment>
<feature type="region of interest" description="Disordered" evidence="1">
    <location>
        <begin position="151"/>
        <end position="191"/>
    </location>
</feature>
<name>A0ABQ6UFF6_9ACTN</name>
<dbReference type="Proteomes" id="UP000471364">
    <property type="component" value="Unassembled WGS sequence"/>
</dbReference>
<dbReference type="InterPro" id="IPR036390">
    <property type="entry name" value="WH_DNA-bd_sf"/>
</dbReference>
<dbReference type="SUPFAM" id="SSF46785">
    <property type="entry name" value="Winged helix' DNA-binding domain"/>
    <property type="match status" value="1"/>
</dbReference>
<sequence>MAGNSRLTVAVHALCWLALAQRHGHTGLTSDQIAASLESRPAAVRRALGPLRDAGLVTTDVGPGGGWSLRMPATTVTLADVYAVVEPGPAFALHPHQPRRDCPVGHGIAPVLDDIYDRVAQAVTGELSRHTISEVLDTLLTQHPLPIPWAGVPPRAALEPPAQAAPHETGSPRRGARATETSTETTKGKAR</sequence>
<dbReference type="EMBL" id="WAAR01000077">
    <property type="protein sequence ID" value="KAB1110463.1"/>
    <property type="molecule type" value="Genomic_DNA"/>
</dbReference>
<accession>A0ABQ6UFF6</accession>
<dbReference type="Pfam" id="PF02082">
    <property type="entry name" value="Rrf2"/>
    <property type="match status" value="1"/>
</dbReference>
<dbReference type="PROSITE" id="PS51197">
    <property type="entry name" value="HTH_RRF2_2"/>
    <property type="match status" value="1"/>
</dbReference>
<dbReference type="InterPro" id="IPR000944">
    <property type="entry name" value="Tscrpt_reg_Rrf2"/>
</dbReference>